<dbReference type="InterPro" id="IPR005171">
    <property type="entry name" value="Cyt_c_oxidase_su4_prok"/>
</dbReference>
<keyword evidence="2" id="KW-1003">Cell membrane</keyword>
<dbReference type="RefSeq" id="WP_062062044.1">
    <property type="nucleotide sequence ID" value="NZ_CP013264.1"/>
</dbReference>
<keyword evidence="4 6" id="KW-1133">Transmembrane helix</keyword>
<organism evidence="7 8">
    <name type="scientific">Sphingobium baderi</name>
    <dbReference type="NCBI Taxonomy" id="1332080"/>
    <lineage>
        <taxon>Bacteria</taxon>
        <taxon>Pseudomonadati</taxon>
        <taxon>Pseudomonadota</taxon>
        <taxon>Alphaproteobacteria</taxon>
        <taxon>Sphingomonadales</taxon>
        <taxon>Sphingomonadaceae</taxon>
        <taxon>Sphingobium</taxon>
    </lineage>
</organism>
<dbReference type="Proteomes" id="UP000056968">
    <property type="component" value="Chromosome"/>
</dbReference>
<comment type="subcellular location">
    <subcellularLocation>
        <location evidence="1">Cell membrane</location>
        <topology evidence="1">Multi-pass membrane protein</topology>
    </subcellularLocation>
</comment>
<protein>
    <recommendedName>
        <fullName evidence="9">Nitric oxide reductase F protein</fullName>
    </recommendedName>
</protein>
<accession>A0A0S3EVK2</accession>
<dbReference type="KEGG" id="sbd:ATN00_03155"/>
<evidence type="ECO:0000256" key="2">
    <source>
        <dbReference type="ARBA" id="ARBA00022475"/>
    </source>
</evidence>
<keyword evidence="5 6" id="KW-0472">Membrane</keyword>
<dbReference type="Pfam" id="PF03626">
    <property type="entry name" value="COX4_pro"/>
    <property type="match status" value="1"/>
</dbReference>
<feature type="transmembrane region" description="Helical" evidence="6">
    <location>
        <begin position="65"/>
        <end position="84"/>
    </location>
</feature>
<evidence type="ECO:0000256" key="5">
    <source>
        <dbReference type="ARBA" id="ARBA00023136"/>
    </source>
</evidence>
<evidence type="ECO:0000256" key="4">
    <source>
        <dbReference type="ARBA" id="ARBA00022989"/>
    </source>
</evidence>
<evidence type="ECO:0000256" key="1">
    <source>
        <dbReference type="ARBA" id="ARBA00004651"/>
    </source>
</evidence>
<name>A0A0S3EVK2_9SPHN</name>
<reference evidence="7 8" key="1">
    <citation type="submission" date="2015-11" db="EMBL/GenBank/DDBJ databases">
        <title>A Two-component Flavoprotein Monooxygenase System MeaXY Responsible for para-Hydroxylation of 2-Methyl-6-ethylaniline and 2,6-Diethylaniline in Sphingobium baderi DE-13.</title>
        <authorList>
            <person name="Cheng M."/>
            <person name="Meng Q."/>
            <person name="Yang Y."/>
            <person name="Chu C."/>
            <person name="Yan X."/>
            <person name="He J."/>
            <person name="Li S."/>
        </authorList>
    </citation>
    <scope>NUCLEOTIDE SEQUENCE [LARGE SCALE GENOMIC DNA]</scope>
    <source>
        <strain evidence="7 8">DE-13</strain>
    </source>
</reference>
<evidence type="ECO:0000313" key="7">
    <source>
        <dbReference type="EMBL" id="ALR19457.1"/>
    </source>
</evidence>
<dbReference type="GO" id="GO:0005886">
    <property type="term" value="C:plasma membrane"/>
    <property type="evidence" value="ECO:0007669"/>
    <property type="project" value="UniProtKB-SubCell"/>
</dbReference>
<dbReference type="EMBL" id="CP013264">
    <property type="protein sequence ID" value="ALR19457.1"/>
    <property type="molecule type" value="Genomic_DNA"/>
</dbReference>
<dbReference type="OrthoDB" id="7475184at2"/>
<gene>
    <name evidence="7" type="ORF">ATN00_03155</name>
</gene>
<evidence type="ECO:0008006" key="9">
    <source>
        <dbReference type="Google" id="ProtNLM"/>
    </source>
</evidence>
<evidence type="ECO:0000313" key="8">
    <source>
        <dbReference type="Proteomes" id="UP000056968"/>
    </source>
</evidence>
<dbReference type="AlphaFoldDB" id="A0A0S3EVK2"/>
<evidence type="ECO:0000256" key="3">
    <source>
        <dbReference type="ARBA" id="ARBA00022692"/>
    </source>
</evidence>
<evidence type="ECO:0000256" key="6">
    <source>
        <dbReference type="SAM" id="Phobius"/>
    </source>
</evidence>
<keyword evidence="3 6" id="KW-0812">Transmembrane</keyword>
<sequence length="85" mass="9061">MMMMALQRGPTVIWLLLMAATLVGAGSAGAEGWGFALVMLAATFKAQLIVRYYMEMHAAPLAWRLVFDGLVGLSGAIILGLHLLA</sequence>
<keyword evidence="8" id="KW-1185">Reference proteome</keyword>
<proteinExistence type="predicted"/>
<dbReference type="STRING" id="1332080.ATN00_03155"/>